<proteinExistence type="inferred from homology"/>
<evidence type="ECO:0000313" key="12">
    <source>
        <dbReference type="EnsemblMetazoa" id="SMAR000056-PA"/>
    </source>
</evidence>
<keyword evidence="3" id="KW-0808">Transferase</keyword>
<evidence type="ECO:0000256" key="9">
    <source>
        <dbReference type="SAM" id="Phobius"/>
    </source>
</evidence>
<keyword evidence="13" id="KW-1185">Reference proteome</keyword>
<accession>T1IGV4</accession>
<keyword evidence="9" id="KW-0812">Transmembrane</keyword>
<dbReference type="AlphaFoldDB" id="T1IGV4"/>
<comment type="pathway">
    <text evidence="1">Glycerolipid metabolism; triacylglycerol biosynthesis.</text>
</comment>
<dbReference type="GO" id="GO:0019432">
    <property type="term" value="P:triglyceride biosynthetic process"/>
    <property type="evidence" value="ECO:0007669"/>
    <property type="project" value="UniProtKB-UniPathway"/>
</dbReference>
<dbReference type="EnsemblMetazoa" id="SMAR000056-RA">
    <property type="protein sequence ID" value="SMAR000056-PA"/>
    <property type="gene ID" value="SMAR000056"/>
</dbReference>
<feature type="domain" description="O-acyltransferase WSD1-like N-terminal" evidence="10">
    <location>
        <begin position="3"/>
        <end position="154"/>
    </location>
</feature>
<keyword evidence="4" id="KW-0012">Acyltransferase</keyword>
<feature type="region of interest" description="Disordered" evidence="8">
    <location>
        <begin position="530"/>
        <end position="603"/>
    </location>
</feature>
<feature type="transmembrane region" description="Helical" evidence="9">
    <location>
        <begin position="175"/>
        <end position="194"/>
    </location>
</feature>
<comment type="catalytic activity">
    <reaction evidence="7">
        <text>an acyl-CoA + a 1,2-diacyl-sn-glycerol = a triacyl-sn-glycerol + CoA</text>
        <dbReference type="Rhea" id="RHEA:10868"/>
        <dbReference type="ChEBI" id="CHEBI:17815"/>
        <dbReference type="ChEBI" id="CHEBI:57287"/>
        <dbReference type="ChEBI" id="CHEBI:58342"/>
        <dbReference type="ChEBI" id="CHEBI:64615"/>
        <dbReference type="EC" id="2.3.1.20"/>
    </reaction>
</comment>
<keyword evidence="9" id="KW-0472">Membrane</keyword>
<evidence type="ECO:0000256" key="8">
    <source>
        <dbReference type="SAM" id="MobiDB-lite"/>
    </source>
</evidence>
<keyword evidence="9" id="KW-1133">Transmembrane helix</keyword>
<dbReference type="GO" id="GO:0005886">
    <property type="term" value="C:plasma membrane"/>
    <property type="evidence" value="ECO:0007669"/>
    <property type="project" value="TreeGrafter"/>
</dbReference>
<sequence>MLSATDLMWLQDESSGQSIISCLLFLERGLDLNAIRDLVFHRVIQAVHEDGRRMYPRLVQRVIPASAGYYWVEDDNFNIDNHIMWAPVHVRTKLELQSFVGALIEQPLPSERPLWEIRVIPYFDKNRDTVLFFRIHHCITDGTSLVKLLVHSLADGQLVPNAKPRFGGTAFPLNVFRALIIGPVSFFSWLFFTCQDHNFFRRRKKIADNAKVVAWSHDINLPQVTRIKQVTRSTLNDVILGALTGSLRNVLRSHGISNPYDLKINITIDLRYEPKHGRTWVPMGTEFSLSNVLIPTNTEGVIPQLWEVRSRLEELKTSADSVVMYGAIHVLHAFLPVCLAQWLVNCILRRASLLYSNIAGPEVPLRIGAHQLKSVVFWMPPRHNVPIALSVFTYSDTLKMSVVADKEILPNPQPIITEFVAQVISKMSKLLASRRTPGESRRRSFLLVGRENSLFKPPVEELQQKLHDVQDELHAITQRMDAAALMSPSPDQSENAALQHELFARVAELKEQFTDLLSELRRRKSLADGIPFSTEEDDDDMDGEVRRPRKRALSISSSRKSSISIMSTTRPLATTPTSSHHSVLSHSADSEPSSSPNQEQQRALLETEQIQQLKFNICCRKAF</sequence>
<dbReference type="OMA" id="RWAMLTK"/>
<feature type="transmembrane region" description="Helical" evidence="9">
    <location>
        <begin position="322"/>
        <end position="344"/>
    </location>
</feature>
<name>T1IGV4_STRMM</name>
<dbReference type="Pfam" id="PF06974">
    <property type="entry name" value="WS_DGAT_C"/>
    <property type="match status" value="1"/>
</dbReference>
<evidence type="ECO:0000256" key="2">
    <source>
        <dbReference type="ARBA" id="ARBA00005189"/>
    </source>
</evidence>
<dbReference type="InterPro" id="IPR009721">
    <property type="entry name" value="O-acyltransferase_WSD1_C"/>
</dbReference>
<protein>
    <submittedName>
        <fullName evidence="12">Uncharacterized protein</fullName>
    </submittedName>
</protein>
<dbReference type="Proteomes" id="UP000014500">
    <property type="component" value="Unassembled WGS sequence"/>
</dbReference>
<dbReference type="EMBL" id="JH429636">
    <property type="status" value="NOT_ANNOTATED_CDS"/>
    <property type="molecule type" value="Genomic_DNA"/>
</dbReference>
<dbReference type="STRING" id="126957.T1IGV4"/>
<evidence type="ECO:0000256" key="4">
    <source>
        <dbReference type="ARBA" id="ARBA00023315"/>
    </source>
</evidence>
<evidence type="ECO:0000313" key="13">
    <source>
        <dbReference type="Proteomes" id="UP000014500"/>
    </source>
</evidence>
<dbReference type="PhylomeDB" id="T1IGV4"/>
<organism evidence="12 13">
    <name type="scientific">Strigamia maritima</name>
    <name type="common">European centipede</name>
    <name type="synonym">Geophilus maritimus</name>
    <dbReference type="NCBI Taxonomy" id="126957"/>
    <lineage>
        <taxon>Eukaryota</taxon>
        <taxon>Metazoa</taxon>
        <taxon>Ecdysozoa</taxon>
        <taxon>Arthropoda</taxon>
        <taxon>Myriapoda</taxon>
        <taxon>Chilopoda</taxon>
        <taxon>Pleurostigmophora</taxon>
        <taxon>Geophilomorpha</taxon>
        <taxon>Linotaeniidae</taxon>
        <taxon>Strigamia</taxon>
    </lineage>
</organism>
<feature type="domain" description="O-acyltransferase WSD1 C-terminal" evidence="11">
    <location>
        <begin position="284"/>
        <end position="421"/>
    </location>
</feature>
<dbReference type="Pfam" id="PF03007">
    <property type="entry name" value="WS_DGAT_cat"/>
    <property type="match status" value="1"/>
</dbReference>
<comment type="pathway">
    <text evidence="2">Lipid metabolism.</text>
</comment>
<evidence type="ECO:0000256" key="7">
    <source>
        <dbReference type="ARBA" id="ARBA00048109"/>
    </source>
</evidence>
<reference evidence="13" key="1">
    <citation type="submission" date="2011-05" db="EMBL/GenBank/DDBJ databases">
        <authorList>
            <person name="Richards S.R."/>
            <person name="Qu J."/>
            <person name="Jiang H."/>
            <person name="Jhangiani S.N."/>
            <person name="Agravi P."/>
            <person name="Goodspeed R."/>
            <person name="Gross S."/>
            <person name="Mandapat C."/>
            <person name="Jackson L."/>
            <person name="Mathew T."/>
            <person name="Pu L."/>
            <person name="Thornton R."/>
            <person name="Saada N."/>
            <person name="Wilczek-Boney K.B."/>
            <person name="Lee S."/>
            <person name="Kovar C."/>
            <person name="Wu Y."/>
            <person name="Scherer S.E."/>
            <person name="Worley K.C."/>
            <person name="Muzny D.M."/>
            <person name="Gibbs R."/>
        </authorList>
    </citation>
    <scope>NUCLEOTIDE SEQUENCE</scope>
    <source>
        <strain evidence="13">Brora</strain>
    </source>
</reference>
<evidence type="ECO:0000256" key="1">
    <source>
        <dbReference type="ARBA" id="ARBA00004771"/>
    </source>
</evidence>
<comment type="catalytic activity">
    <reaction evidence="6">
        <text>a long chain fatty alcohol + a fatty acyl-CoA = a long-chain alcohol wax ester + CoA</text>
        <dbReference type="Rhea" id="RHEA:38443"/>
        <dbReference type="ChEBI" id="CHEBI:17135"/>
        <dbReference type="ChEBI" id="CHEBI:57287"/>
        <dbReference type="ChEBI" id="CHEBI:77636"/>
        <dbReference type="ChEBI" id="CHEBI:235323"/>
        <dbReference type="EC" id="2.3.1.75"/>
    </reaction>
</comment>
<dbReference type="UniPathway" id="UPA00282"/>
<evidence type="ECO:0000256" key="6">
    <source>
        <dbReference type="ARBA" id="ARBA00047604"/>
    </source>
</evidence>
<evidence type="ECO:0000256" key="5">
    <source>
        <dbReference type="ARBA" id="ARBA00024360"/>
    </source>
</evidence>
<feature type="compositionally biased region" description="Low complexity" evidence="8">
    <location>
        <begin position="585"/>
        <end position="601"/>
    </location>
</feature>
<dbReference type="PANTHER" id="PTHR31650:SF1">
    <property type="entry name" value="WAX ESTER SYNTHASE_DIACYLGLYCEROL ACYLTRANSFERASE 4-RELATED"/>
    <property type="match status" value="1"/>
</dbReference>
<dbReference type="SUPFAM" id="SSF52777">
    <property type="entry name" value="CoA-dependent acyltransferases"/>
    <property type="match status" value="1"/>
</dbReference>
<dbReference type="eggNOG" id="ENOG502S35Q">
    <property type="taxonomic scope" value="Eukaryota"/>
</dbReference>
<comment type="similarity">
    <text evidence="5">In the N-terminal section; belongs to the long-chain O-acyltransferase family.</text>
</comment>
<evidence type="ECO:0000256" key="3">
    <source>
        <dbReference type="ARBA" id="ARBA00022679"/>
    </source>
</evidence>
<dbReference type="GO" id="GO:0047196">
    <property type="term" value="F:long-chain-alcohol O-fatty-acyltransferase activity"/>
    <property type="evidence" value="ECO:0007669"/>
    <property type="project" value="UniProtKB-EC"/>
</dbReference>
<evidence type="ECO:0000259" key="10">
    <source>
        <dbReference type="Pfam" id="PF03007"/>
    </source>
</evidence>
<dbReference type="InterPro" id="IPR004255">
    <property type="entry name" value="O-acyltransferase_WSD1_N"/>
</dbReference>
<dbReference type="PANTHER" id="PTHR31650">
    <property type="entry name" value="O-ACYLTRANSFERASE (WSD1-LIKE) FAMILY PROTEIN"/>
    <property type="match status" value="1"/>
</dbReference>
<reference evidence="12" key="2">
    <citation type="submission" date="2015-02" db="UniProtKB">
        <authorList>
            <consortium name="EnsemblMetazoa"/>
        </authorList>
    </citation>
    <scope>IDENTIFICATION</scope>
</reference>
<dbReference type="HOGENOM" id="CLU_438981_0_0_1"/>
<dbReference type="InterPro" id="IPR045034">
    <property type="entry name" value="O-acyltransferase_WSD1-like"/>
</dbReference>
<feature type="compositionally biased region" description="Low complexity" evidence="8">
    <location>
        <begin position="554"/>
        <end position="567"/>
    </location>
</feature>
<feature type="compositionally biased region" description="Polar residues" evidence="8">
    <location>
        <begin position="568"/>
        <end position="584"/>
    </location>
</feature>
<dbReference type="GO" id="GO:0004144">
    <property type="term" value="F:diacylglycerol O-acyltransferase activity"/>
    <property type="evidence" value="ECO:0007669"/>
    <property type="project" value="UniProtKB-EC"/>
</dbReference>
<evidence type="ECO:0000259" key="11">
    <source>
        <dbReference type="Pfam" id="PF06974"/>
    </source>
</evidence>